<keyword evidence="3" id="KW-0378">Hydrolase</keyword>
<dbReference type="Ensembl" id="ENSMUNT00000009258.2">
    <property type="protein sequence ID" value="ENSMUNP00000008006.2"/>
    <property type="gene ID" value="ENSMUNG00000006398.2"/>
</dbReference>
<accession>A0A8C6J8Z0</accession>
<reference evidence="5" key="3">
    <citation type="submission" date="2025-09" db="UniProtKB">
        <authorList>
            <consortium name="Ensembl"/>
        </authorList>
    </citation>
    <scope>IDENTIFICATION</scope>
</reference>
<reference evidence="5" key="1">
    <citation type="submission" date="2020-03" db="EMBL/GenBank/DDBJ databases">
        <title>Melopsittacus undulatus (budgerigar) genome, bMelUnd1, maternal haplotype with Z.</title>
        <authorList>
            <person name="Gedman G."/>
            <person name="Mountcastle J."/>
            <person name="Haase B."/>
            <person name="Formenti G."/>
            <person name="Wright T."/>
            <person name="Apodaca J."/>
            <person name="Pelan S."/>
            <person name="Chow W."/>
            <person name="Rhie A."/>
            <person name="Howe K."/>
            <person name="Fedrigo O."/>
            <person name="Jarvis E.D."/>
        </authorList>
    </citation>
    <scope>NUCLEOTIDE SEQUENCE [LARGE SCALE GENOMIC DNA]</scope>
</reference>
<evidence type="ECO:0000256" key="2">
    <source>
        <dbReference type="ARBA" id="ARBA00022670"/>
    </source>
</evidence>
<name>A0A8C6J8Z0_MELUD</name>
<protein>
    <submittedName>
        <fullName evidence="5">Uncharacterized protein</fullName>
    </submittedName>
</protein>
<dbReference type="Proteomes" id="UP000694405">
    <property type="component" value="Chromosome 9"/>
</dbReference>
<dbReference type="AlphaFoldDB" id="A0A8C6J8Z0"/>
<evidence type="ECO:0000256" key="4">
    <source>
        <dbReference type="ARBA" id="ARBA00022807"/>
    </source>
</evidence>
<evidence type="ECO:0000256" key="3">
    <source>
        <dbReference type="ARBA" id="ARBA00022801"/>
    </source>
</evidence>
<dbReference type="GO" id="GO:0008234">
    <property type="term" value="F:cysteine-type peptidase activity"/>
    <property type="evidence" value="ECO:0007669"/>
    <property type="project" value="UniProtKB-KW"/>
</dbReference>
<dbReference type="Gene3D" id="3.40.630.20">
    <property type="entry name" value="Peptidase C15, pyroglutamyl peptidase I-like"/>
    <property type="match status" value="1"/>
</dbReference>
<comment type="similarity">
    <text evidence="1">Belongs to the peptidase C15 family.</text>
</comment>
<sequence>MVQPLSSNHSHPLQSEHPFGKHMELTLGNGLELSKRGLGNNIDLHIMQLPVAYQKAKEQLTVHVGLASAAKGLIILEQCGKNKGYREMDACGFLPEGACCMLDGPEKIESTINMKTLWKSISVEGIDIIFSRDAGR</sequence>
<keyword evidence="2" id="KW-0645">Protease</keyword>
<proteinExistence type="inferred from homology"/>
<dbReference type="SUPFAM" id="SSF53182">
    <property type="entry name" value="Pyrrolidone carboxyl peptidase (pyroglutamate aminopeptidase)"/>
    <property type="match status" value="1"/>
</dbReference>
<keyword evidence="4" id="KW-0788">Thiol protease</keyword>
<dbReference type="GO" id="GO:0006508">
    <property type="term" value="P:proteolysis"/>
    <property type="evidence" value="ECO:0007669"/>
    <property type="project" value="UniProtKB-KW"/>
</dbReference>
<dbReference type="InterPro" id="IPR036440">
    <property type="entry name" value="Peptidase_C15-like_sf"/>
</dbReference>
<dbReference type="PANTHER" id="PTHR23402:SF15">
    <property type="entry name" value="PYROGLUTAMYL-PEPTIDASE 1-LIKE PROTEIN"/>
    <property type="match status" value="1"/>
</dbReference>
<evidence type="ECO:0000313" key="6">
    <source>
        <dbReference type="Proteomes" id="UP000694405"/>
    </source>
</evidence>
<dbReference type="PANTHER" id="PTHR23402">
    <property type="entry name" value="PROTEASE FAMILY C15 PYROGLUTAMYL-PEPTIDASE I-RELATED"/>
    <property type="match status" value="1"/>
</dbReference>
<evidence type="ECO:0000313" key="5">
    <source>
        <dbReference type="Ensembl" id="ENSMUNP00000008006.2"/>
    </source>
</evidence>
<accession>A0A8V5HC00</accession>
<reference evidence="5" key="2">
    <citation type="submission" date="2025-08" db="UniProtKB">
        <authorList>
            <consortium name="Ensembl"/>
        </authorList>
    </citation>
    <scope>IDENTIFICATION</scope>
</reference>
<evidence type="ECO:0000256" key="1">
    <source>
        <dbReference type="ARBA" id="ARBA00006641"/>
    </source>
</evidence>
<dbReference type="InterPro" id="IPR016125">
    <property type="entry name" value="Peptidase_C15-like"/>
</dbReference>
<keyword evidence="6" id="KW-1185">Reference proteome</keyword>
<organism evidence="5 6">
    <name type="scientific">Melopsittacus undulatus</name>
    <name type="common">Budgerigar</name>
    <name type="synonym">Psittacus undulatus</name>
    <dbReference type="NCBI Taxonomy" id="13146"/>
    <lineage>
        <taxon>Eukaryota</taxon>
        <taxon>Metazoa</taxon>
        <taxon>Chordata</taxon>
        <taxon>Craniata</taxon>
        <taxon>Vertebrata</taxon>
        <taxon>Euteleostomi</taxon>
        <taxon>Archelosauria</taxon>
        <taxon>Archosauria</taxon>
        <taxon>Dinosauria</taxon>
        <taxon>Saurischia</taxon>
        <taxon>Theropoda</taxon>
        <taxon>Coelurosauria</taxon>
        <taxon>Aves</taxon>
        <taxon>Neognathae</taxon>
        <taxon>Neoaves</taxon>
        <taxon>Telluraves</taxon>
        <taxon>Australaves</taxon>
        <taxon>Psittaciformes</taxon>
        <taxon>Psittaculidae</taxon>
        <taxon>Melopsittacus</taxon>
    </lineage>
</organism>